<name>A0AAV6V731_9ARAC</name>
<comment type="caution">
    <text evidence="2">The sequence shown here is derived from an EMBL/GenBank/DDBJ whole genome shotgun (WGS) entry which is preliminary data.</text>
</comment>
<dbReference type="EMBL" id="JAFNEN010000153">
    <property type="protein sequence ID" value="KAG8191739.1"/>
    <property type="molecule type" value="Genomic_DNA"/>
</dbReference>
<dbReference type="Proteomes" id="UP000827092">
    <property type="component" value="Unassembled WGS sequence"/>
</dbReference>
<sequence>MNSFHYDHKKTEKKNRLLRRNKKSAKVKSSSRAAEITQLCSFLCAVTTEDIIAVKEPSFSDTVVNCHWSVVLDRCMLNLSWSNVFIQLRFVISSVPRRRTMLFP</sequence>
<protein>
    <recommendedName>
        <fullName evidence="4">MADS-box domain-containing protein</fullName>
    </recommendedName>
</protein>
<evidence type="ECO:0000256" key="1">
    <source>
        <dbReference type="SAM" id="MobiDB-lite"/>
    </source>
</evidence>
<organism evidence="2 3">
    <name type="scientific">Oedothorax gibbosus</name>
    <dbReference type="NCBI Taxonomy" id="931172"/>
    <lineage>
        <taxon>Eukaryota</taxon>
        <taxon>Metazoa</taxon>
        <taxon>Ecdysozoa</taxon>
        <taxon>Arthropoda</taxon>
        <taxon>Chelicerata</taxon>
        <taxon>Arachnida</taxon>
        <taxon>Araneae</taxon>
        <taxon>Araneomorphae</taxon>
        <taxon>Entelegynae</taxon>
        <taxon>Araneoidea</taxon>
        <taxon>Linyphiidae</taxon>
        <taxon>Erigoninae</taxon>
        <taxon>Oedothorax</taxon>
    </lineage>
</organism>
<reference evidence="2 3" key="1">
    <citation type="journal article" date="2022" name="Nat. Ecol. Evol.">
        <title>A masculinizing supergene underlies an exaggerated male reproductive morph in a spider.</title>
        <authorList>
            <person name="Hendrickx F."/>
            <person name="De Corte Z."/>
            <person name="Sonet G."/>
            <person name="Van Belleghem S.M."/>
            <person name="Kostlbacher S."/>
            <person name="Vangestel C."/>
        </authorList>
    </citation>
    <scope>NUCLEOTIDE SEQUENCE [LARGE SCALE GENOMIC DNA]</scope>
    <source>
        <strain evidence="2">W744_W776</strain>
    </source>
</reference>
<evidence type="ECO:0000313" key="3">
    <source>
        <dbReference type="Proteomes" id="UP000827092"/>
    </source>
</evidence>
<feature type="region of interest" description="Disordered" evidence="1">
    <location>
        <begin position="1"/>
        <end position="26"/>
    </location>
</feature>
<proteinExistence type="predicted"/>
<evidence type="ECO:0008006" key="4">
    <source>
        <dbReference type="Google" id="ProtNLM"/>
    </source>
</evidence>
<feature type="compositionally biased region" description="Basic residues" evidence="1">
    <location>
        <begin position="11"/>
        <end position="26"/>
    </location>
</feature>
<feature type="compositionally biased region" description="Basic and acidic residues" evidence="1">
    <location>
        <begin position="1"/>
        <end position="10"/>
    </location>
</feature>
<evidence type="ECO:0000313" key="2">
    <source>
        <dbReference type="EMBL" id="KAG8191739.1"/>
    </source>
</evidence>
<keyword evidence="3" id="KW-1185">Reference proteome</keyword>
<accession>A0AAV6V731</accession>
<gene>
    <name evidence="2" type="ORF">JTE90_008803</name>
</gene>
<dbReference type="AlphaFoldDB" id="A0AAV6V731"/>